<comment type="caution">
    <text evidence="1">The sequence shown here is derived from an EMBL/GenBank/DDBJ whole genome shotgun (WGS) entry which is preliminary data.</text>
</comment>
<name>A0A433TPQ9_ELYCH</name>
<dbReference type="Proteomes" id="UP000271974">
    <property type="component" value="Unassembled WGS sequence"/>
</dbReference>
<protein>
    <submittedName>
        <fullName evidence="1">Uncharacterized protein</fullName>
    </submittedName>
</protein>
<reference evidence="1 2" key="1">
    <citation type="submission" date="2019-01" db="EMBL/GenBank/DDBJ databases">
        <title>A draft genome assembly of the solar-powered sea slug Elysia chlorotica.</title>
        <authorList>
            <person name="Cai H."/>
            <person name="Li Q."/>
            <person name="Fang X."/>
            <person name="Li J."/>
            <person name="Curtis N.E."/>
            <person name="Altenburger A."/>
            <person name="Shibata T."/>
            <person name="Feng M."/>
            <person name="Maeda T."/>
            <person name="Schwartz J.A."/>
            <person name="Shigenobu S."/>
            <person name="Lundholm N."/>
            <person name="Nishiyama T."/>
            <person name="Yang H."/>
            <person name="Hasebe M."/>
            <person name="Li S."/>
            <person name="Pierce S.K."/>
            <person name="Wang J."/>
        </authorList>
    </citation>
    <scope>NUCLEOTIDE SEQUENCE [LARGE SCALE GENOMIC DNA]</scope>
    <source>
        <strain evidence="1">EC2010</strain>
        <tissue evidence="1">Whole organism of an adult</tissue>
    </source>
</reference>
<dbReference type="EMBL" id="RQTK01000239">
    <property type="protein sequence ID" value="RUS83555.1"/>
    <property type="molecule type" value="Genomic_DNA"/>
</dbReference>
<feature type="non-terminal residue" evidence="1">
    <location>
        <position position="1"/>
    </location>
</feature>
<evidence type="ECO:0000313" key="2">
    <source>
        <dbReference type="Proteomes" id="UP000271974"/>
    </source>
</evidence>
<accession>A0A433TPQ9</accession>
<gene>
    <name evidence="1" type="ORF">EGW08_008661</name>
</gene>
<organism evidence="1 2">
    <name type="scientific">Elysia chlorotica</name>
    <name type="common">Eastern emerald elysia</name>
    <name type="synonym">Sea slug</name>
    <dbReference type="NCBI Taxonomy" id="188477"/>
    <lineage>
        <taxon>Eukaryota</taxon>
        <taxon>Metazoa</taxon>
        <taxon>Spiralia</taxon>
        <taxon>Lophotrochozoa</taxon>
        <taxon>Mollusca</taxon>
        <taxon>Gastropoda</taxon>
        <taxon>Heterobranchia</taxon>
        <taxon>Euthyneura</taxon>
        <taxon>Panpulmonata</taxon>
        <taxon>Sacoglossa</taxon>
        <taxon>Placobranchoidea</taxon>
        <taxon>Plakobranchidae</taxon>
        <taxon>Elysia</taxon>
    </lineage>
</organism>
<proteinExistence type="predicted"/>
<evidence type="ECO:0000313" key="1">
    <source>
        <dbReference type="EMBL" id="RUS83555.1"/>
    </source>
</evidence>
<dbReference type="AlphaFoldDB" id="A0A433TPQ9"/>
<sequence length="147" mass="15998">LPFGSEESPELHDRLGQILVGLLVLRARLQRVTEHGLDFCPVRNAHPARPGAALELLLKAVHVDISSKQRVGARELQHGAFDQGVASGGVQNSHAAFVGIFKLAGVDREQLIKQSGVSFGNGQHNASEWFSVEKSLVFQRIIFLKAT</sequence>
<keyword evidence="2" id="KW-1185">Reference proteome</keyword>